<dbReference type="PANTHER" id="PTHR22957:SF168">
    <property type="entry name" value="TBC DOMAIN-CONTAINING PROTEIN KINASE-LIKE PROTEIN"/>
    <property type="match status" value="1"/>
</dbReference>
<dbReference type="SUPFAM" id="SSF47923">
    <property type="entry name" value="Ypt/Rab-GAP domain of gyp1p"/>
    <property type="match status" value="2"/>
</dbReference>
<evidence type="ECO:0000256" key="1">
    <source>
        <dbReference type="ARBA" id="ARBA00022468"/>
    </source>
</evidence>
<evidence type="ECO:0000256" key="3">
    <source>
        <dbReference type="SAM" id="MobiDB-lite"/>
    </source>
</evidence>
<dbReference type="InterPro" id="IPR000195">
    <property type="entry name" value="Rab-GAP-TBC_dom"/>
</dbReference>
<feature type="region of interest" description="Disordered" evidence="3">
    <location>
        <begin position="862"/>
        <end position="897"/>
    </location>
</feature>
<dbReference type="FunFam" id="1.10.8.270:FF:000044">
    <property type="entry name" value="TBC Kinase homolog"/>
    <property type="match status" value="1"/>
</dbReference>
<dbReference type="InterPro" id="IPR035969">
    <property type="entry name" value="Rab-GAP_TBC_sf"/>
</dbReference>
<dbReference type="InterPro" id="IPR019734">
    <property type="entry name" value="TPR_rpt"/>
</dbReference>
<dbReference type="PANTHER" id="PTHR22957">
    <property type="entry name" value="TBC1 DOMAIN FAMILY MEMBER GTPASE-ACTIVATING PROTEIN"/>
    <property type="match status" value="1"/>
</dbReference>
<feature type="compositionally biased region" description="Low complexity" evidence="3">
    <location>
        <begin position="790"/>
        <end position="821"/>
    </location>
</feature>
<dbReference type="Pfam" id="PF00566">
    <property type="entry name" value="RabGAP-TBC"/>
    <property type="match status" value="1"/>
</dbReference>
<feature type="region of interest" description="Disordered" evidence="3">
    <location>
        <begin position="787"/>
        <end position="821"/>
    </location>
</feature>
<dbReference type="GO" id="GO:0004672">
    <property type="term" value="F:protein kinase activity"/>
    <property type="evidence" value="ECO:0007669"/>
    <property type="project" value="InterPro"/>
</dbReference>
<gene>
    <name evidence="6" type="ORF">NTEN_LOCUS6107</name>
</gene>
<dbReference type="SUPFAM" id="SSF48452">
    <property type="entry name" value="TPR-like"/>
    <property type="match status" value="1"/>
</dbReference>
<organism evidence="6 7">
    <name type="scientific">Nesidiocoris tenuis</name>
    <dbReference type="NCBI Taxonomy" id="355587"/>
    <lineage>
        <taxon>Eukaryota</taxon>
        <taxon>Metazoa</taxon>
        <taxon>Ecdysozoa</taxon>
        <taxon>Arthropoda</taxon>
        <taxon>Hexapoda</taxon>
        <taxon>Insecta</taxon>
        <taxon>Pterygota</taxon>
        <taxon>Neoptera</taxon>
        <taxon>Paraneoptera</taxon>
        <taxon>Hemiptera</taxon>
        <taxon>Heteroptera</taxon>
        <taxon>Panheteroptera</taxon>
        <taxon>Cimicomorpha</taxon>
        <taxon>Miridae</taxon>
        <taxon>Dicyphina</taxon>
        <taxon>Nesidiocoris</taxon>
    </lineage>
</organism>
<dbReference type="Gene3D" id="1.10.510.10">
    <property type="entry name" value="Transferase(Phosphotransferase) domain 1"/>
    <property type="match status" value="1"/>
</dbReference>
<proteinExistence type="predicted"/>
<feature type="repeat" description="TPR" evidence="2">
    <location>
        <begin position="735"/>
        <end position="768"/>
    </location>
</feature>
<dbReference type="Proteomes" id="UP000479000">
    <property type="component" value="Unassembled WGS sequence"/>
</dbReference>
<dbReference type="Gene3D" id="1.10.472.80">
    <property type="entry name" value="Ypt/Rab-GAP domain of gyp1p, domain 3"/>
    <property type="match status" value="1"/>
</dbReference>
<dbReference type="GO" id="GO:0005524">
    <property type="term" value="F:ATP binding"/>
    <property type="evidence" value="ECO:0007669"/>
    <property type="project" value="InterPro"/>
</dbReference>
<dbReference type="InterPro" id="IPR011009">
    <property type="entry name" value="Kinase-like_dom_sf"/>
</dbReference>
<reference evidence="6 7" key="1">
    <citation type="submission" date="2020-02" db="EMBL/GenBank/DDBJ databases">
        <authorList>
            <person name="Ferguson B K."/>
        </authorList>
    </citation>
    <scope>NUCLEOTIDE SEQUENCE [LARGE SCALE GENOMIC DNA]</scope>
</reference>
<keyword evidence="7" id="KW-1185">Reference proteome</keyword>
<keyword evidence="1" id="KW-0343">GTPase activation</keyword>
<feature type="non-terminal residue" evidence="6">
    <location>
        <position position="897"/>
    </location>
</feature>
<dbReference type="PROSITE" id="PS50011">
    <property type="entry name" value="PROTEIN_KINASE_DOM"/>
    <property type="match status" value="1"/>
</dbReference>
<dbReference type="SMART" id="SM00164">
    <property type="entry name" value="TBC"/>
    <property type="match status" value="1"/>
</dbReference>
<feature type="domain" description="Protein kinase" evidence="4">
    <location>
        <begin position="1"/>
        <end position="250"/>
    </location>
</feature>
<dbReference type="AlphaFoldDB" id="A0A6H5GBV5"/>
<evidence type="ECO:0000313" key="7">
    <source>
        <dbReference type="Proteomes" id="UP000479000"/>
    </source>
</evidence>
<evidence type="ECO:0008006" key="8">
    <source>
        <dbReference type="Google" id="ProtNLM"/>
    </source>
</evidence>
<keyword evidence="2" id="KW-0802">TPR repeat</keyword>
<dbReference type="PROSITE" id="PS50005">
    <property type="entry name" value="TPR"/>
    <property type="match status" value="1"/>
</dbReference>
<name>A0A6H5GBV5_9HEMI</name>
<dbReference type="Pfam" id="PF00069">
    <property type="entry name" value="Pkinase"/>
    <property type="match status" value="1"/>
</dbReference>
<feature type="compositionally biased region" description="Gly residues" evidence="3">
    <location>
        <begin position="873"/>
        <end position="897"/>
    </location>
</feature>
<sequence>MTEHFCCLTFVAKERCLDQLCGSNGLPLTPNSIKILGRSRHLISLDHKNLATYIDVQRGKHERTVVVCERPLIQLAKHMFQDWIEITLFAKEVLEGLAYLHRNDVVHRCLGPDNIFLNNNVWKLFNFGLYYMTGDGADVNFPIGKFQRAQNRANLNHDALVELYHYWQLSGGDVYSELKKNGLIHNKPPILSLPWASDGSESSSLPLAIKERDSEYQFRRIQIFKHLLKDAERHRASILVEASRDIPPLLRAKIWALILSVKGNYQDEYDAIDKESPAVTDRQIEVDIPRCHQYNELLSSNAGHLKFKRILKAWVKSHPHYVYWQGLDSLCAPFLFLNFHDEGRAYASLTKFIDKYLHNFFLKDNSAVIREYLAKLKHLIAFLDPVLACHLLSIGFSPELFAIPWFLTMFSHVLPIHKILYLWDALLLRDSSHPLFIGYSILQQFRGTLLKSGFNECILLFSDLPDIDIEKCVQDSLLYYSGTPRSITYRKHDLNEDEDISRFGMDSLAIPLKCLQDEISPRISAKELSYLVLKPATRSKLLVIDIRDQSLYPLLLIIYNHFPNKCLCVRLWSFTKMATAPSILHLFFKFLELKCLLNTLNLQSSVACGGMWAVVRLVFAPLLGVFRLITARCDVLRSEKCAVQIDELLRKSSATVFSEAVIFIADVRPFLTRGKYSGTKLPSILAALKVSDHNDESYLEFQIVNKPDASDDDKVEAETLKTDGNTAMNNGNFNEAIELYTNLAYCGLDDYANALTHYKRALDLEPANEGYKKNYDLALMKVKEMRQETPNRAAPAPNNSAGPPPANAGGPNSVGPMPNMPFNPMDMSSLFTDPQFINVASHMLTDPQLQILMSTFMNDTAANSQANTETPSSGGGPQTPSSGGGGGSGGGINDLLR</sequence>
<evidence type="ECO:0000256" key="2">
    <source>
        <dbReference type="PROSITE-ProRule" id="PRU00339"/>
    </source>
</evidence>
<dbReference type="PROSITE" id="PS50086">
    <property type="entry name" value="TBC_RABGAP"/>
    <property type="match status" value="1"/>
</dbReference>
<dbReference type="EMBL" id="CADCXU010009067">
    <property type="protein sequence ID" value="CAA9999880.1"/>
    <property type="molecule type" value="Genomic_DNA"/>
</dbReference>
<dbReference type="InterPro" id="IPR000719">
    <property type="entry name" value="Prot_kinase_dom"/>
</dbReference>
<dbReference type="InterPro" id="IPR011990">
    <property type="entry name" value="TPR-like_helical_dom_sf"/>
</dbReference>
<accession>A0A6H5GBV5</accession>
<evidence type="ECO:0000259" key="4">
    <source>
        <dbReference type="PROSITE" id="PS50011"/>
    </source>
</evidence>
<dbReference type="OrthoDB" id="1668230at2759"/>
<protein>
    <recommendedName>
        <fullName evidence="8">Rab-GAP TBC domain-containing protein</fullName>
    </recommendedName>
</protein>
<dbReference type="Gene3D" id="1.25.40.10">
    <property type="entry name" value="Tetratricopeptide repeat domain"/>
    <property type="match status" value="1"/>
</dbReference>
<evidence type="ECO:0000313" key="6">
    <source>
        <dbReference type="EMBL" id="CAA9999880.1"/>
    </source>
</evidence>
<feature type="domain" description="Rab-GAP TBC" evidence="5">
    <location>
        <begin position="245"/>
        <end position="430"/>
    </location>
</feature>
<evidence type="ECO:0000259" key="5">
    <source>
        <dbReference type="PROSITE" id="PS50086"/>
    </source>
</evidence>
<dbReference type="GO" id="GO:0005096">
    <property type="term" value="F:GTPase activator activity"/>
    <property type="evidence" value="ECO:0007669"/>
    <property type="project" value="UniProtKB-KW"/>
</dbReference>
<dbReference type="SUPFAM" id="SSF56112">
    <property type="entry name" value="Protein kinase-like (PK-like)"/>
    <property type="match status" value="1"/>
</dbReference>
<dbReference type="Gene3D" id="1.10.8.270">
    <property type="entry name" value="putative rabgap domain of human tbc1 domain family member 14 like domains"/>
    <property type="match status" value="1"/>
</dbReference>